<feature type="transmembrane region" description="Helical" evidence="5">
    <location>
        <begin position="147"/>
        <end position="168"/>
    </location>
</feature>
<feature type="transmembrane region" description="Helical" evidence="5">
    <location>
        <begin position="217"/>
        <end position="236"/>
    </location>
</feature>
<protein>
    <recommendedName>
        <fullName evidence="10">MFS general substrate transporter</fullName>
    </recommendedName>
</protein>
<comment type="subcellular location">
    <subcellularLocation>
        <location evidence="1">Membrane</location>
        <topology evidence="1">Multi-pass membrane protein</topology>
    </subcellularLocation>
</comment>
<feature type="transmembrane region" description="Helical" evidence="5">
    <location>
        <begin position="370"/>
        <end position="392"/>
    </location>
</feature>
<dbReference type="AlphaFoldDB" id="A0AAD2GW07"/>
<evidence type="ECO:0000256" key="1">
    <source>
        <dbReference type="ARBA" id="ARBA00004141"/>
    </source>
</evidence>
<evidence type="ECO:0008006" key="10">
    <source>
        <dbReference type="Google" id="ProtNLM"/>
    </source>
</evidence>
<evidence type="ECO:0000313" key="8">
    <source>
        <dbReference type="EMBL" id="CAK5278473.1"/>
    </source>
</evidence>
<dbReference type="EMBL" id="CAVNYO010000423">
    <property type="protein sequence ID" value="CAK5278473.1"/>
    <property type="molecule type" value="Genomic_DNA"/>
</dbReference>
<gene>
    <name evidence="7" type="ORF">MYCIT1_LOCUS27831</name>
    <name evidence="8" type="ORF">MYCIT1_LOCUS27848</name>
    <name evidence="6" type="ORF">MYCIT1_LOCUS2905</name>
</gene>
<feature type="transmembrane region" description="Helical" evidence="5">
    <location>
        <begin position="492"/>
        <end position="511"/>
    </location>
</feature>
<evidence type="ECO:0000256" key="2">
    <source>
        <dbReference type="ARBA" id="ARBA00022692"/>
    </source>
</evidence>
<feature type="transmembrane region" description="Helical" evidence="5">
    <location>
        <begin position="119"/>
        <end position="141"/>
    </location>
</feature>
<proteinExistence type="predicted"/>
<feature type="transmembrane region" description="Helical" evidence="5">
    <location>
        <begin position="290"/>
        <end position="315"/>
    </location>
</feature>
<dbReference type="EMBL" id="CAVNYO010000040">
    <property type="protein sequence ID" value="CAK5263448.1"/>
    <property type="molecule type" value="Genomic_DNA"/>
</dbReference>
<dbReference type="CDD" id="cd06174">
    <property type="entry name" value="MFS"/>
    <property type="match status" value="1"/>
</dbReference>
<dbReference type="SUPFAM" id="SSF103473">
    <property type="entry name" value="MFS general substrate transporter"/>
    <property type="match status" value="1"/>
</dbReference>
<dbReference type="InterPro" id="IPR011701">
    <property type="entry name" value="MFS"/>
</dbReference>
<comment type="caution">
    <text evidence="6">The sequence shown here is derived from an EMBL/GenBank/DDBJ whole genome shotgun (WGS) entry which is preliminary data.</text>
</comment>
<reference evidence="6" key="1">
    <citation type="submission" date="2023-11" db="EMBL/GenBank/DDBJ databases">
        <authorList>
            <person name="De Vega J J."/>
            <person name="De Vega J J."/>
        </authorList>
    </citation>
    <scope>NUCLEOTIDE SEQUENCE</scope>
</reference>
<name>A0AAD2GW07_9AGAR</name>
<evidence type="ECO:0000256" key="5">
    <source>
        <dbReference type="SAM" id="Phobius"/>
    </source>
</evidence>
<dbReference type="PANTHER" id="PTHR23507">
    <property type="entry name" value="ZGC:174356"/>
    <property type="match status" value="1"/>
</dbReference>
<dbReference type="InterPro" id="IPR036259">
    <property type="entry name" value="MFS_trans_sf"/>
</dbReference>
<organism evidence="6 9">
    <name type="scientific">Mycena citricolor</name>
    <dbReference type="NCBI Taxonomy" id="2018698"/>
    <lineage>
        <taxon>Eukaryota</taxon>
        <taxon>Fungi</taxon>
        <taxon>Dikarya</taxon>
        <taxon>Basidiomycota</taxon>
        <taxon>Agaricomycotina</taxon>
        <taxon>Agaricomycetes</taxon>
        <taxon>Agaricomycetidae</taxon>
        <taxon>Agaricales</taxon>
        <taxon>Marasmiineae</taxon>
        <taxon>Mycenaceae</taxon>
        <taxon>Mycena</taxon>
    </lineage>
</organism>
<dbReference type="Pfam" id="PF07690">
    <property type="entry name" value="MFS_1"/>
    <property type="match status" value="1"/>
</dbReference>
<feature type="transmembrane region" description="Helical" evidence="5">
    <location>
        <begin position="327"/>
        <end position="349"/>
    </location>
</feature>
<evidence type="ECO:0000313" key="9">
    <source>
        <dbReference type="Proteomes" id="UP001295794"/>
    </source>
</evidence>
<keyword evidence="9" id="KW-1185">Reference proteome</keyword>
<keyword evidence="2 5" id="KW-0812">Transmembrane</keyword>
<keyword evidence="3 5" id="KW-1133">Transmembrane helix</keyword>
<feature type="transmembrane region" description="Helical" evidence="5">
    <location>
        <begin position="20"/>
        <end position="37"/>
    </location>
</feature>
<sequence length="512" mass="55720">MQDGLPETTPLLTRNRWPRVSPVTLIIPVAAICRLAIRLPSTTTFHVIQQLLCRLHYLDADSTRIPATGNIPDELCAIPDVQQQYAAALTAMAMSDGIGSILAYSGLGLVASRMGRKPAILLVVAVGLLANVLVITSKLIGSTTAQVGLLCMWMACNSLSQPLIIVFATNMYLVDLVGHEQRTSALSTLWGWSTLGSALSFVVGGSITAQFKDELPVYYVTGTIWIALFAYITLFIPESYPKHKRNALRREPGAVDSSSWIQQHILPIFEPLSLLKPVCDPETGQREWRLAICALHAFCVDLGGAYGATALIVYLTGVQRYTPQETGYALTTLNLVGFTVLTVIIPSLIPRLRRLYGPRDDHSLAQTRDCVDILVVFLSWVMDAAAFIFLALAESRIAQMTGAYPLLLTGTQYLCADLPRTAVTLIGLSAGRHPVFRSLAVSGVNPLKQGKSDTGGHRNGRECREVSVLHSDGWDPLSPNMYDRTISTVPQFVFYVQAAIVVTAASSLFFAT</sequence>
<dbReference type="EMBL" id="CAVNYO010000422">
    <property type="protein sequence ID" value="CAK5278465.1"/>
    <property type="molecule type" value="Genomic_DNA"/>
</dbReference>
<feature type="transmembrane region" description="Helical" evidence="5">
    <location>
        <begin position="189"/>
        <end position="211"/>
    </location>
</feature>
<dbReference type="Proteomes" id="UP001295794">
    <property type="component" value="Unassembled WGS sequence"/>
</dbReference>
<keyword evidence="4 5" id="KW-0472">Membrane</keyword>
<accession>A0AAD2GW07</accession>
<dbReference type="GO" id="GO:0022857">
    <property type="term" value="F:transmembrane transporter activity"/>
    <property type="evidence" value="ECO:0007669"/>
    <property type="project" value="InterPro"/>
</dbReference>
<dbReference type="PANTHER" id="PTHR23507:SF1">
    <property type="entry name" value="FI18259P1-RELATED"/>
    <property type="match status" value="1"/>
</dbReference>
<evidence type="ECO:0000256" key="3">
    <source>
        <dbReference type="ARBA" id="ARBA00022989"/>
    </source>
</evidence>
<evidence type="ECO:0000313" key="6">
    <source>
        <dbReference type="EMBL" id="CAK5263448.1"/>
    </source>
</evidence>
<evidence type="ECO:0000313" key="7">
    <source>
        <dbReference type="EMBL" id="CAK5278465.1"/>
    </source>
</evidence>
<dbReference type="GO" id="GO:0016020">
    <property type="term" value="C:membrane"/>
    <property type="evidence" value="ECO:0007669"/>
    <property type="project" value="UniProtKB-SubCell"/>
</dbReference>
<evidence type="ECO:0000256" key="4">
    <source>
        <dbReference type="ARBA" id="ARBA00023136"/>
    </source>
</evidence>
<dbReference type="Gene3D" id="1.20.1250.20">
    <property type="entry name" value="MFS general substrate transporter like domains"/>
    <property type="match status" value="1"/>
</dbReference>